<reference evidence="15 16" key="1">
    <citation type="submission" date="2018-01" db="EMBL/GenBank/DDBJ databases">
        <authorList>
            <person name="Gaut B.S."/>
            <person name="Morton B.R."/>
            <person name="Clegg M.T."/>
            <person name="Duvall M.R."/>
        </authorList>
    </citation>
    <scope>NUCLEOTIDE SEQUENCE [LARGE SCALE GENOMIC DNA]</scope>
    <source>
        <strain evidence="15 16">HR-AY</strain>
    </source>
</reference>
<dbReference type="InterPro" id="IPR011815">
    <property type="entry name" value="PBP_1c"/>
</dbReference>
<dbReference type="EC" id="2.4.99.28" evidence="10"/>
<organism evidence="15 16">
    <name type="scientific">Flavobacterium alvei</name>
    <dbReference type="NCBI Taxonomy" id="2080416"/>
    <lineage>
        <taxon>Bacteria</taxon>
        <taxon>Pseudomonadati</taxon>
        <taxon>Bacteroidota</taxon>
        <taxon>Flavobacteriia</taxon>
        <taxon>Flavobacteriales</taxon>
        <taxon>Flavobacteriaceae</taxon>
        <taxon>Flavobacterium</taxon>
    </lineage>
</organism>
<evidence type="ECO:0000256" key="9">
    <source>
        <dbReference type="ARBA" id="ARBA00023268"/>
    </source>
</evidence>
<evidence type="ECO:0000256" key="2">
    <source>
        <dbReference type="ARBA" id="ARBA00007090"/>
    </source>
</evidence>
<dbReference type="InterPro" id="IPR012338">
    <property type="entry name" value="Beta-lactam/transpept-like"/>
</dbReference>
<comment type="similarity">
    <text evidence="3">In the N-terminal section; belongs to the glycosyltransferase 51 family.</text>
</comment>
<dbReference type="EMBL" id="PQVG01000009">
    <property type="protein sequence ID" value="POY37276.1"/>
    <property type="molecule type" value="Genomic_DNA"/>
</dbReference>
<comment type="similarity">
    <text evidence="2">In the C-terminal section; belongs to the transpeptidase family.</text>
</comment>
<keyword evidence="6" id="KW-0328">Glycosyltransferase</keyword>
<keyword evidence="7" id="KW-0808">Transferase</keyword>
<dbReference type="Pfam" id="PF06832">
    <property type="entry name" value="BiPBP_C"/>
    <property type="match status" value="1"/>
</dbReference>
<dbReference type="GO" id="GO:0006508">
    <property type="term" value="P:proteolysis"/>
    <property type="evidence" value="ECO:0007669"/>
    <property type="project" value="UniProtKB-KW"/>
</dbReference>
<protein>
    <recommendedName>
        <fullName evidence="10">peptidoglycan glycosyltransferase</fullName>
        <ecNumber evidence="10">2.4.99.28</ecNumber>
    </recommendedName>
</protein>
<evidence type="ECO:0000256" key="8">
    <source>
        <dbReference type="ARBA" id="ARBA00022801"/>
    </source>
</evidence>
<keyword evidence="9" id="KW-0511">Multifunctional enzyme</keyword>
<feature type="domain" description="Penicillin-binding C-terminal" evidence="14">
    <location>
        <begin position="697"/>
        <end position="784"/>
    </location>
</feature>
<keyword evidence="8" id="KW-0378">Hydrolase</keyword>
<dbReference type="InterPro" id="IPR023346">
    <property type="entry name" value="Lysozyme-like_dom_sf"/>
</dbReference>
<dbReference type="Gene3D" id="1.10.3810.10">
    <property type="entry name" value="Biosynthetic peptidoglycan transglycosylase-like"/>
    <property type="match status" value="1"/>
</dbReference>
<feature type="domain" description="Glycosyl transferase family 51" evidence="13">
    <location>
        <begin position="71"/>
        <end position="229"/>
    </location>
</feature>
<dbReference type="SUPFAM" id="SSF53955">
    <property type="entry name" value="Lysozyme-like"/>
    <property type="match status" value="1"/>
</dbReference>
<gene>
    <name evidence="15" type="primary">pbpC</name>
    <name evidence="15" type="ORF">C3L50_14750</name>
</gene>
<evidence type="ECO:0000313" key="15">
    <source>
        <dbReference type="EMBL" id="POY37276.1"/>
    </source>
</evidence>
<dbReference type="GO" id="GO:0004180">
    <property type="term" value="F:carboxypeptidase activity"/>
    <property type="evidence" value="ECO:0007669"/>
    <property type="project" value="UniProtKB-KW"/>
</dbReference>
<dbReference type="InterPro" id="IPR009647">
    <property type="entry name" value="PBP_C"/>
</dbReference>
<evidence type="ECO:0000259" key="12">
    <source>
        <dbReference type="Pfam" id="PF00905"/>
    </source>
</evidence>
<evidence type="ECO:0000256" key="10">
    <source>
        <dbReference type="ARBA" id="ARBA00044770"/>
    </source>
</evidence>
<evidence type="ECO:0000256" key="4">
    <source>
        <dbReference type="ARBA" id="ARBA00022645"/>
    </source>
</evidence>
<dbReference type="InterPro" id="IPR001460">
    <property type="entry name" value="PCN-bd_Tpept"/>
</dbReference>
<dbReference type="GO" id="GO:0009252">
    <property type="term" value="P:peptidoglycan biosynthetic process"/>
    <property type="evidence" value="ECO:0007669"/>
    <property type="project" value="InterPro"/>
</dbReference>
<dbReference type="PANTHER" id="PTHR32282">
    <property type="entry name" value="BINDING PROTEIN TRANSPEPTIDASE, PUTATIVE-RELATED"/>
    <property type="match status" value="1"/>
</dbReference>
<evidence type="ECO:0000313" key="16">
    <source>
        <dbReference type="Proteomes" id="UP000237310"/>
    </source>
</evidence>
<dbReference type="GO" id="GO:0030288">
    <property type="term" value="C:outer membrane-bounded periplasmic space"/>
    <property type="evidence" value="ECO:0007669"/>
    <property type="project" value="TreeGrafter"/>
</dbReference>
<evidence type="ECO:0000256" key="7">
    <source>
        <dbReference type="ARBA" id="ARBA00022679"/>
    </source>
</evidence>
<dbReference type="NCBIfam" id="TIGR02073">
    <property type="entry name" value="PBP_1c"/>
    <property type="match status" value="1"/>
</dbReference>
<keyword evidence="4" id="KW-0121">Carboxypeptidase</keyword>
<dbReference type="InterPro" id="IPR001264">
    <property type="entry name" value="Glyco_trans_51"/>
</dbReference>
<dbReference type="GO" id="GO:0008658">
    <property type="term" value="F:penicillin binding"/>
    <property type="evidence" value="ECO:0007669"/>
    <property type="project" value="InterPro"/>
</dbReference>
<dbReference type="PANTHER" id="PTHR32282:SF15">
    <property type="entry name" value="PENICILLIN-BINDING PROTEIN 1C"/>
    <property type="match status" value="1"/>
</dbReference>
<evidence type="ECO:0000256" key="5">
    <source>
        <dbReference type="ARBA" id="ARBA00022670"/>
    </source>
</evidence>
<dbReference type="AlphaFoldDB" id="A0A2S5A417"/>
<dbReference type="OrthoDB" id="9766909at2"/>
<dbReference type="RefSeq" id="WP_103806949.1">
    <property type="nucleotide sequence ID" value="NZ_PQVG01000009.1"/>
</dbReference>
<dbReference type="Gene3D" id="3.40.710.10">
    <property type="entry name" value="DD-peptidase/beta-lactamase superfamily"/>
    <property type="match status" value="1"/>
</dbReference>
<comment type="pathway">
    <text evidence="1">Cell wall biogenesis; peptidoglycan biosynthesis.</text>
</comment>
<comment type="catalytic activity">
    <reaction evidence="11">
        <text>[GlcNAc-(1-&gt;4)-Mur2Ac(oyl-L-Ala-gamma-D-Glu-L-Lys-D-Ala-D-Ala)](n)-di-trans,octa-cis-undecaprenyl diphosphate + beta-D-GlcNAc-(1-&gt;4)-Mur2Ac(oyl-L-Ala-gamma-D-Glu-L-Lys-D-Ala-D-Ala)-di-trans,octa-cis-undecaprenyl diphosphate = [GlcNAc-(1-&gt;4)-Mur2Ac(oyl-L-Ala-gamma-D-Glu-L-Lys-D-Ala-D-Ala)](n+1)-di-trans,octa-cis-undecaprenyl diphosphate + di-trans,octa-cis-undecaprenyl diphosphate + H(+)</text>
        <dbReference type="Rhea" id="RHEA:23708"/>
        <dbReference type="Rhea" id="RHEA-COMP:9602"/>
        <dbReference type="Rhea" id="RHEA-COMP:9603"/>
        <dbReference type="ChEBI" id="CHEBI:15378"/>
        <dbReference type="ChEBI" id="CHEBI:58405"/>
        <dbReference type="ChEBI" id="CHEBI:60033"/>
        <dbReference type="ChEBI" id="CHEBI:78435"/>
        <dbReference type="EC" id="2.4.99.28"/>
    </reaction>
</comment>
<evidence type="ECO:0000259" key="13">
    <source>
        <dbReference type="Pfam" id="PF00912"/>
    </source>
</evidence>
<evidence type="ECO:0000256" key="3">
    <source>
        <dbReference type="ARBA" id="ARBA00007739"/>
    </source>
</evidence>
<keyword evidence="16" id="KW-1185">Reference proteome</keyword>
<sequence length="791" mass="90313">MKKKLKAFLQRIINWIKKNKIKSSMAFLLLVVYYFSLPRTLFQEPYSTVIESREGELLGAKIARDGQWRFPAQDSVPDKFKKCIVYFEDQYFYKHPGFNPMAMINAVKQNNRAGKVVRGGSTLTQQVIRLSRKGKGRTYFEKIIEIILATRLELRDSKEEILDLYAAHAPFGGNVVGLEMASWRYFGVQSHQLSWAESATLAVLPNAPSLIYPGKNQQKLFRKRNNLLLKLHHEGIIDSQTYELSIDEPLPQKPFDLPQIAPHLLQRVVKNQEGTWVKTTVDLALQNRVNQMAKQYYNQYKQNEVNNLAILVIDIANRNVISYVGNAPTDRNHQKDVDIISAPRSTGSILKPFLYAAMLDDGELLPNTLVADIPTQISGYTPQNFNLTFDGAVPAHRALSRSLNIPSVLMLQNFGVNKFYEQLQKFKLSDISKPPDHYGLSLILGGAESNLWDLCRTYAGLSSTIDFFAKNQGQYRTKEFAELNYQNDFKTDFGTESFDKTILGAGSIWLTYNAMEEVNRPEGDEAWKFYDSSQKIAWKTGTSFGNRDAWAIGTNSRYVVGVWVGNASGEGRPSLTGVTSAAPILFDVFNLLPRQKWFKTPLNDLEEVEVCTLSGHLAQDDCPKMKQLVSLKGRTTSVCPYHKTVHLDKTVQYRVNSSCENIENIVTKKWFVLPPVMEWYYKNQHIEYQPLPPFRADCASTQMPSMDFIYPKTNGKIYLTKNFNSEIQPVILKVAHSSRGVHLFWYVDNIYKGSTKTFHEMPIMPSSGIHYITVEDEFGNEIRRKIEVLWE</sequence>
<dbReference type="InterPro" id="IPR050396">
    <property type="entry name" value="Glycosyltr_51/Transpeptidase"/>
</dbReference>
<name>A0A2S5A417_9FLAO</name>
<dbReference type="Pfam" id="PF00905">
    <property type="entry name" value="Transpeptidase"/>
    <property type="match status" value="1"/>
</dbReference>
<dbReference type="Proteomes" id="UP000237310">
    <property type="component" value="Unassembled WGS sequence"/>
</dbReference>
<dbReference type="InterPro" id="IPR036950">
    <property type="entry name" value="PBP_transglycosylase"/>
</dbReference>
<comment type="caution">
    <text evidence="15">The sequence shown here is derived from an EMBL/GenBank/DDBJ whole genome shotgun (WGS) entry which is preliminary data.</text>
</comment>
<evidence type="ECO:0000256" key="11">
    <source>
        <dbReference type="ARBA" id="ARBA00049902"/>
    </source>
</evidence>
<evidence type="ECO:0000259" key="14">
    <source>
        <dbReference type="Pfam" id="PF06832"/>
    </source>
</evidence>
<dbReference type="Pfam" id="PF00912">
    <property type="entry name" value="Transgly"/>
    <property type="match status" value="1"/>
</dbReference>
<feature type="domain" description="Penicillin-binding protein transpeptidase" evidence="12">
    <location>
        <begin position="309"/>
        <end position="547"/>
    </location>
</feature>
<dbReference type="GO" id="GO:0008955">
    <property type="term" value="F:peptidoglycan glycosyltransferase activity"/>
    <property type="evidence" value="ECO:0007669"/>
    <property type="project" value="UniProtKB-EC"/>
</dbReference>
<proteinExistence type="inferred from homology"/>
<evidence type="ECO:0000256" key="1">
    <source>
        <dbReference type="ARBA" id="ARBA00004752"/>
    </source>
</evidence>
<dbReference type="SUPFAM" id="SSF56601">
    <property type="entry name" value="beta-lactamase/transpeptidase-like"/>
    <property type="match status" value="1"/>
</dbReference>
<accession>A0A2S5A417</accession>
<evidence type="ECO:0000256" key="6">
    <source>
        <dbReference type="ARBA" id="ARBA00022676"/>
    </source>
</evidence>
<keyword evidence="5" id="KW-0645">Protease</keyword>